<comment type="cofactor">
    <cofactor evidence="1 10">
        <name>Zn(2+)</name>
        <dbReference type="ChEBI" id="CHEBI:29105"/>
    </cofactor>
</comment>
<evidence type="ECO:0000256" key="10">
    <source>
        <dbReference type="RuleBase" id="RU004387"/>
    </source>
</evidence>
<feature type="compositionally biased region" description="Low complexity" evidence="11">
    <location>
        <begin position="191"/>
        <end position="201"/>
    </location>
</feature>
<keyword evidence="6 9" id="KW-0378">Hydrolase</keyword>
<dbReference type="GO" id="GO:0004177">
    <property type="term" value="F:aminopeptidase activity"/>
    <property type="evidence" value="ECO:0007669"/>
    <property type="project" value="UniProtKB-KW"/>
</dbReference>
<reference evidence="13" key="1">
    <citation type="submission" date="2016-10" db="EMBL/GenBank/DDBJ databases">
        <authorList>
            <person name="de Groot N.N."/>
        </authorList>
    </citation>
    <scope>NUCLEOTIDE SEQUENCE [LARGE SCALE GENOMIC DNA]</scope>
    <source>
        <strain evidence="13">DSM 20639</strain>
    </source>
</reference>
<evidence type="ECO:0000256" key="1">
    <source>
        <dbReference type="ARBA" id="ARBA00001947"/>
    </source>
</evidence>
<protein>
    <recommendedName>
        <fullName evidence="10">M18 family aminopeptidase</fullName>
        <ecNumber evidence="10">3.4.11.-</ecNumber>
    </recommendedName>
</protein>
<dbReference type="GO" id="GO:0005737">
    <property type="term" value="C:cytoplasm"/>
    <property type="evidence" value="ECO:0007669"/>
    <property type="project" value="UniProtKB-ARBA"/>
</dbReference>
<name>A0A1G7DQI5_9ACTO</name>
<evidence type="ECO:0000256" key="3">
    <source>
        <dbReference type="ARBA" id="ARBA00022438"/>
    </source>
</evidence>
<dbReference type="SUPFAM" id="SSF53187">
    <property type="entry name" value="Zn-dependent exopeptidases"/>
    <property type="match status" value="1"/>
</dbReference>
<dbReference type="Proteomes" id="UP001273799">
    <property type="component" value="Unassembled WGS sequence"/>
</dbReference>
<keyword evidence="14" id="KW-1185">Reference proteome</keyword>
<evidence type="ECO:0000256" key="8">
    <source>
        <dbReference type="ARBA" id="ARBA00023049"/>
    </source>
</evidence>
<dbReference type="NCBIfam" id="NF002759">
    <property type="entry name" value="PRK02813.1"/>
    <property type="match status" value="1"/>
</dbReference>
<evidence type="ECO:0000256" key="11">
    <source>
        <dbReference type="SAM" id="MobiDB-lite"/>
    </source>
</evidence>
<dbReference type="PRINTS" id="PR00932">
    <property type="entry name" value="AMINO1PTASE"/>
</dbReference>
<dbReference type="PANTHER" id="PTHR28570:SF3">
    <property type="entry name" value="ASPARTYL AMINOPEPTIDASE"/>
    <property type="match status" value="1"/>
</dbReference>
<dbReference type="Proteomes" id="UP000182744">
    <property type="component" value="Unassembled WGS sequence"/>
</dbReference>
<dbReference type="GO" id="GO:0008270">
    <property type="term" value="F:zinc ion binding"/>
    <property type="evidence" value="ECO:0007669"/>
    <property type="project" value="InterPro"/>
</dbReference>
<evidence type="ECO:0000313" key="14">
    <source>
        <dbReference type="Proteomes" id="UP000182744"/>
    </source>
</evidence>
<evidence type="ECO:0000313" key="13">
    <source>
        <dbReference type="EMBL" id="SDE53748.1"/>
    </source>
</evidence>
<evidence type="ECO:0000256" key="5">
    <source>
        <dbReference type="ARBA" id="ARBA00022723"/>
    </source>
</evidence>
<organism evidence="13 14">
    <name type="scientific">Actinobaculum suis</name>
    <dbReference type="NCBI Taxonomy" id="1657"/>
    <lineage>
        <taxon>Bacteria</taxon>
        <taxon>Bacillati</taxon>
        <taxon>Actinomycetota</taxon>
        <taxon>Actinomycetes</taxon>
        <taxon>Actinomycetales</taxon>
        <taxon>Actinomycetaceae</taxon>
        <taxon>Actinobaculum</taxon>
    </lineage>
</organism>
<keyword evidence="3 9" id="KW-0031">Aminopeptidase</keyword>
<dbReference type="EMBL" id="FNAU01000012">
    <property type="protein sequence ID" value="SDE53748.1"/>
    <property type="molecule type" value="Genomic_DNA"/>
</dbReference>
<keyword evidence="4 9" id="KW-0645">Protease</keyword>
<dbReference type="AlphaFoldDB" id="A0A1G7DQI5"/>
<dbReference type="EC" id="3.4.11.-" evidence="10"/>
<dbReference type="Gene3D" id="2.30.250.10">
    <property type="entry name" value="Aminopeptidase i, Domain 2"/>
    <property type="match status" value="1"/>
</dbReference>
<proteinExistence type="inferred from homology"/>
<reference evidence="12" key="3">
    <citation type="submission" date="2023-10" db="EMBL/GenBank/DDBJ databases">
        <title>Whole Genome based description of the genera Actinobaculum and Actinotignum reveals a complex phylogenetic relationship within the species included in the genus Actinotignum.</title>
        <authorList>
            <person name="Jensen C.S."/>
            <person name="Dargis R."/>
            <person name="Kemp M."/>
            <person name="Christensen J.J."/>
        </authorList>
    </citation>
    <scope>NUCLEOTIDE SEQUENCE</scope>
    <source>
        <strain evidence="12">Actinobaculum_suis_CCUG19206T</strain>
    </source>
</reference>
<accession>A0A1G7DQI5</accession>
<comment type="similarity">
    <text evidence="2 9">Belongs to the peptidase M18 family.</text>
</comment>
<dbReference type="InterPro" id="IPR023358">
    <property type="entry name" value="Peptidase_M18_dom2"/>
</dbReference>
<feature type="region of interest" description="Disordered" evidence="11">
    <location>
        <begin position="506"/>
        <end position="541"/>
    </location>
</feature>
<dbReference type="InterPro" id="IPR001948">
    <property type="entry name" value="Peptidase_M18"/>
</dbReference>
<evidence type="ECO:0000256" key="4">
    <source>
        <dbReference type="ARBA" id="ARBA00022670"/>
    </source>
</evidence>
<evidence type="ECO:0000256" key="2">
    <source>
        <dbReference type="ARBA" id="ARBA00008290"/>
    </source>
</evidence>
<dbReference type="EMBL" id="JAWNFU010000003">
    <property type="protein sequence ID" value="MDY5153558.1"/>
    <property type="molecule type" value="Genomic_DNA"/>
</dbReference>
<keyword evidence="8 9" id="KW-0482">Metalloprotease</keyword>
<dbReference type="Pfam" id="PF02127">
    <property type="entry name" value="Peptidase_M18"/>
    <property type="match status" value="1"/>
</dbReference>
<evidence type="ECO:0000256" key="9">
    <source>
        <dbReference type="RuleBase" id="RU004386"/>
    </source>
</evidence>
<dbReference type="GO" id="GO:0006508">
    <property type="term" value="P:proteolysis"/>
    <property type="evidence" value="ECO:0007669"/>
    <property type="project" value="UniProtKB-KW"/>
</dbReference>
<reference evidence="14" key="2">
    <citation type="submission" date="2016-10" db="EMBL/GenBank/DDBJ databases">
        <authorList>
            <person name="Varghese N."/>
        </authorList>
    </citation>
    <scope>NUCLEOTIDE SEQUENCE [LARGE SCALE GENOMIC DNA]</scope>
    <source>
        <strain evidence="14">DSM 20639</strain>
    </source>
</reference>
<dbReference type="GO" id="GO:0008237">
    <property type="term" value="F:metallopeptidase activity"/>
    <property type="evidence" value="ECO:0007669"/>
    <property type="project" value="UniProtKB-KW"/>
</dbReference>
<evidence type="ECO:0000256" key="6">
    <source>
        <dbReference type="ARBA" id="ARBA00022801"/>
    </source>
</evidence>
<dbReference type="PANTHER" id="PTHR28570">
    <property type="entry name" value="ASPARTYL AMINOPEPTIDASE"/>
    <property type="match status" value="1"/>
</dbReference>
<keyword evidence="7 9" id="KW-0862">Zinc</keyword>
<gene>
    <name evidence="12" type="ORF">R6G71_05785</name>
    <name evidence="13" type="ORF">SAMN05421878_11247</name>
</gene>
<evidence type="ECO:0000256" key="7">
    <source>
        <dbReference type="ARBA" id="ARBA00022833"/>
    </source>
</evidence>
<evidence type="ECO:0000313" key="12">
    <source>
        <dbReference type="EMBL" id="MDY5153558.1"/>
    </source>
</evidence>
<keyword evidence="5 9" id="KW-0479">Metal-binding</keyword>
<dbReference type="Gene3D" id="3.40.630.10">
    <property type="entry name" value="Zn peptidases"/>
    <property type="match status" value="2"/>
</dbReference>
<dbReference type="RefSeq" id="WP_074663172.1">
    <property type="nucleotide sequence ID" value="NZ_FNAU01000012.1"/>
</dbReference>
<dbReference type="SUPFAM" id="SSF101821">
    <property type="entry name" value="Aminopeptidase/glucanase lid domain"/>
    <property type="match status" value="1"/>
</dbReference>
<sequence>MENAKAEAFRVAVKENATSLARFITASPTSYHAAAEIAQALRAAGFRQETETETWSGAPGGHFIVRGGGVLAWWIPEQKVRGYRIVGSHTDSPSLKLKPNEASQHFGFTQVDMEVYGGPLLGSWLNRDLGLAGRVTDYAGQTHLVATGPCMVIPQIAPHLDRSASTKLDLDPQRHLHPILTVPLPDNTEDTASTSTATGNNAGNGNGAATGVGAATGAGAATGGETGRAAAQYPLRPLLAAASGGAVRAGDIAWHDIYAYTVEPPALNGDYLSGPRQDNLVSVHASLHAFLRYAASSQAREADFVAVFAAFDHEEVGSGTTSGAAGPILETVLQRCAISLGASPETYAQMLAGSICISADSGHSMNPNYAEKYDPDQYPVAGHGPMLKFNAQQRYASDAVSVTAVLQAARATGTPVQNFVSNNSVPCGTTIGPLTATRLGISTVDVGIPLLSMHSARELSHNADTYWLRRLIEGFWLGEAAREPAALTEVPENAAATNAPGVAGAEVSAGAAAGAAPEVAAGTPDPSVAATSAPAPAGEGQ</sequence>
<feature type="region of interest" description="Disordered" evidence="11">
    <location>
        <begin position="179"/>
        <end position="205"/>
    </location>
</feature>